<dbReference type="Proteomes" id="UP000182258">
    <property type="component" value="Unassembled WGS sequence"/>
</dbReference>
<proteinExistence type="predicted"/>
<keyword evidence="1" id="KW-0812">Transmembrane</keyword>
<dbReference type="STRING" id="728005.SAMN04488059_102173"/>
<reference evidence="2 3" key="1">
    <citation type="submission" date="2016-10" db="EMBL/GenBank/DDBJ databases">
        <authorList>
            <person name="de Groot N.N."/>
        </authorList>
    </citation>
    <scope>NUCLEOTIDE SEQUENCE [LARGE SCALE GENOMIC DNA]</scope>
    <source>
        <strain evidence="2 3">CGMCC 1.10210</strain>
    </source>
</reference>
<evidence type="ECO:0000313" key="3">
    <source>
        <dbReference type="Proteomes" id="UP000182258"/>
    </source>
</evidence>
<dbReference type="AlphaFoldDB" id="A0A1I1GI68"/>
<evidence type="ECO:0000256" key="1">
    <source>
        <dbReference type="SAM" id="Phobius"/>
    </source>
</evidence>
<dbReference type="RefSeq" id="WP_046169165.1">
    <property type="nucleotide sequence ID" value="NZ_FOMB01000002.1"/>
</dbReference>
<keyword evidence="1" id="KW-0472">Membrane</keyword>
<feature type="transmembrane region" description="Helical" evidence="1">
    <location>
        <begin position="42"/>
        <end position="61"/>
    </location>
</feature>
<gene>
    <name evidence="2" type="ORF">SAMN04488059_102173</name>
</gene>
<feature type="transmembrane region" description="Helical" evidence="1">
    <location>
        <begin position="12"/>
        <end position="30"/>
    </location>
</feature>
<organism evidence="2 3">
    <name type="scientific">Devosia psychrophila</name>
    <dbReference type="NCBI Taxonomy" id="728005"/>
    <lineage>
        <taxon>Bacteria</taxon>
        <taxon>Pseudomonadati</taxon>
        <taxon>Pseudomonadota</taxon>
        <taxon>Alphaproteobacteria</taxon>
        <taxon>Hyphomicrobiales</taxon>
        <taxon>Devosiaceae</taxon>
        <taxon>Devosia</taxon>
    </lineage>
</organism>
<keyword evidence="1" id="KW-1133">Transmembrane helix</keyword>
<sequence length="76" mass="8421">MAELRRIRGGMLLLTVFGGLLMLPPLVYVFDHPISHFGIPQIVFYLFAVWLLLVIGTGLLAHALPPDKPEPGEGER</sequence>
<protein>
    <submittedName>
        <fullName evidence="2">Uncharacterized protein</fullName>
    </submittedName>
</protein>
<dbReference type="EMBL" id="FOMB01000002">
    <property type="protein sequence ID" value="SFC11201.1"/>
    <property type="molecule type" value="Genomic_DNA"/>
</dbReference>
<name>A0A1I1GI68_9HYPH</name>
<evidence type="ECO:0000313" key="2">
    <source>
        <dbReference type="EMBL" id="SFC11201.1"/>
    </source>
</evidence>
<accession>A0A1I1GI68</accession>